<dbReference type="PANTHER" id="PTHR12526:SF638">
    <property type="entry name" value="SPORE COAT PROTEIN SA"/>
    <property type="match status" value="1"/>
</dbReference>
<sequence>MTVLQLLPALDSGGVERGTIEVARHLAGLGYRSMVISAGGRLVDILIAQGSEHYCWPIDAKSLRTLRLVPRLRRFLVEKEVDIVHLRSRLPAWVGYLAWRGMDPATRPHLVSTFHGFYGVGRYSAIMTRVEHVIAVSDAIAEHVARHYHCDAPVTTIPRGIDPVLHPPGYRADDAWRRSWAEQYPQLQGKRLLTLPGRISRLKGHHDFIDLVARLKESVPDIHGLIVGGQEERHRAYLSELHEAIVQRGLQGDLTFTGHRGDLREIMSISSLVVSLSRKPESFGRTVLEALAIGVPVVAYDHGGVGEILAAMLPSAGVHVGDRAGLHDCCLRFLRQRPVITELPTRFTLEAMLSATVSVYGELLAGSRRRPSMLANAAQPGRPHQRSPA</sequence>
<dbReference type="PATRIC" id="fig|1454001.3.peg.3216"/>
<dbReference type="Gene3D" id="3.40.50.2000">
    <property type="entry name" value="Glycogen Phosphorylase B"/>
    <property type="match status" value="2"/>
</dbReference>
<dbReference type="Proteomes" id="UP000020218">
    <property type="component" value="Unassembled WGS sequence"/>
</dbReference>
<dbReference type="SUPFAM" id="SSF53756">
    <property type="entry name" value="UDP-Glycosyltransferase/glycogen phosphorylase"/>
    <property type="match status" value="1"/>
</dbReference>
<feature type="domain" description="Glycosyltransferase subfamily 4-like N-terminal" evidence="2">
    <location>
        <begin position="13"/>
        <end position="163"/>
    </location>
</feature>
<evidence type="ECO:0000259" key="1">
    <source>
        <dbReference type="Pfam" id="PF00534"/>
    </source>
</evidence>
<comment type="caution">
    <text evidence="3">The sequence shown here is derived from an EMBL/GenBank/DDBJ whole genome shotgun (WGS) entry which is preliminary data.</text>
</comment>
<dbReference type="AlphaFoldDB" id="A0A011NM80"/>
<feature type="domain" description="Glycosyl transferase family 1" evidence="1">
    <location>
        <begin position="182"/>
        <end position="311"/>
    </location>
</feature>
<dbReference type="EMBL" id="JFAX01000022">
    <property type="protein sequence ID" value="EXI65500.1"/>
    <property type="molecule type" value="Genomic_DNA"/>
</dbReference>
<keyword evidence="3" id="KW-0808">Transferase</keyword>
<evidence type="ECO:0000313" key="3">
    <source>
        <dbReference type="EMBL" id="EXI65500.1"/>
    </source>
</evidence>
<dbReference type="Pfam" id="PF00534">
    <property type="entry name" value="Glycos_transf_1"/>
    <property type="match status" value="1"/>
</dbReference>
<keyword evidence="4" id="KW-1185">Reference proteome</keyword>
<dbReference type="GO" id="GO:0103011">
    <property type="term" value="F:mannosylfructose-phosphate synthase activity"/>
    <property type="evidence" value="ECO:0007669"/>
    <property type="project" value="UniProtKB-EC"/>
</dbReference>
<reference evidence="3" key="1">
    <citation type="submission" date="2014-02" db="EMBL/GenBank/DDBJ databases">
        <title>Expanding our view of genomic diversity in Candidatus Accumulibacter clades.</title>
        <authorList>
            <person name="Skennerton C.T."/>
            <person name="Barr J.J."/>
            <person name="Slater F.R."/>
            <person name="Bond P.L."/>
            <person name="Tyson G.W."/>
        </authorList>
    </citation>
    <scope>NUCLEOTIDE SEQUENCE [LARGE SCALE GENOMIC DNA]</scope>
</reference>
<accession>A0A011NM80</accession>
<protein>
    <submittedName>
        <fullName evidence="3">Mannosylfructose-phosphate synthase</fullName>
        <ecNumber evidence="3">2.4.1.246</ecNumber>
    </submittedName>
</protein>
<dbReference type="Pfam" id="PF13439">
    <property type="entry name" value="Glyco_transf_4"/>
    <property type="match status" value="1"/>
</dbReference>
<evidence type="ECO:0000259" key="2">
    <source>
        <dbReference type="Pfam" id="PF13439"/>
    </source>
</evidence>
<dbReference type="EC" id="2.4.1.246" evidence="3"/>
<evidence type="ECO:0000313" key="4">
    <source>
        <dbReference type="Proteomes" id="UP000020218"/>
    </source>
</evidence>
<proteinExistence type="predicted"/>
<organism evidence="3 4">
    <name type="scientific">Candidatus Accumulibacter adjunctus</name>
    <dbReference type="NCBI Taxonomy" id="1454001"/>
    <lineage>
        <taxon>Bacteria</taxon>
        <taxon>Pseudomonadati</taxon>
        <taxon>Pseudomonadota</taxon>
        <taxon>Betaproteobacteria</taxon>
        <taxon>Candidatus Accumulibacter</taxon>
    </lineage>
</organism>
<gene>
    <name evidence="3" type="primary">mfpsA</name>
    <name evidence="3" type="ORF">AW08_03171</name>
</gene>
<dbReference type="InterPro" id="IPR001296">
    <property type="entry name" value="Glyco_trans_1"/>
</dbReference>
<dbReference type="STRING" id="1454001.AW08_03171"/>
<dbReference type="PANTHER" id="PTHR12526">
    <property type="entry name" value="GLYCOSYLTRANSFERASE"/>
    <property type="match status" value="1"/>
</dbReference>
<name>A0A011NM80_9PROT</name>
<keyword evidence="3" id="KW-0328">Glycosyltransferase</keyword>
<dbReference type="InterPro" id="IPR028098">
    <property type="entry name" value="Glyco_trans_4-like_N"/>
</dbReference>